<dbReference type="Pfam" id="PF01048">
    <property type="entry name" value="PNP_UDP_1"/>
    <property type="match status" value="1"/>
</dbReference>
<dbReference type="Proteomes" id="UP000308092">
    <property type="component" value="Unassembled WGS sequence"/>
</dbReference>
<name>A0A4S3JFM6_9EURO</name>
<dbReference type="InterPro" id="IPR035994">
    <property type="entry name" value="Nucleoside_phosphorylase_sf"/>
</dbReference>
<feature type="domain" description="Nucleoside phosphorylase" evidence="1">
    <location>
        <begin position="57"/>
        <end position="330"/>
    </location>
</feature>
<dbReference type="EMBL" id="SOSA01000223">
    <property type="protein sequence ID" value="THC94149.1"/>
    <property type="molecule type" value="Genomic_DNA"/>
</dbReference>
<evidence type="ECO:0000259" key="1">
    <source>
        <dbReference type="Pfam" id="PF01048"/>
    </source>
</evidence>
<dbReference type="AlphaFoldDB" id="A0A4S3JFM6"/>
<gene>
    <name evidence="2" type="ORF">EYZ11_006357</name>
</gene>
<dbReference type="STRING" id="1220188.A0A4S3JFM6"/>
<dbReference type="PANTHER" id="PTHR46082">
    <property type="entry name" value="ATP/GTP-BINDING PROTEIN-RELATED"/>
    <property type="match status" value="1"/>
</dbReference>
<proteinExistence type="predicted"/>
<organism evidence="2 3">
    <name type="scientific">Aspergillus tanneri</name>
    <dbReference type="NCBI Taxonomy" id="1220188"/>
    <lineage>
        <taxon>Eukaryota</taxon>
        <taxon>Fungi</taxon>
        <taxon>Dikarya</taxon>
        <taxon>Ascomycota</taxon>
        <taxon>Pezizomycotina</taxon>
        <taxon>Eurotiomycetes</taxon>
        <taxon>Eurotiomycetidae</taxon>
        <taxon>Eurotiales</taxon>
        <taxon>Aspergillaceae</taxon>
        <taxon>Aspergillus</taxon>
        <taxon>Aspergillus subgen. Circumdati</taxon>
    </lineage>
</organism>
<evidence type="ECO:0000313" key="3">
    <source>
        <dbReference type="Proteomes" id="UP000308092"/>
    </source>
</evidence>
<dbReference type="InterPro" id="IPR053137">
    <property type="entry name" value="NLR-like"/>
</dbReference>
<reference evidence="2 3" key="1">
    <citation type="submission" date="2019-03" db="EMBL/GenBank/DDBJ databases">
        <title>The genome sequence of a newly discovered highly antifungal drug resistant Aspergillus species, Aspergillus tanneri NIH 1004.</title>
        <authorList>
            <person name="Mounaud S."/>
            <person name="Singh I."/>
            <person name="Joardar V."/>
            <person name="Pakala S."/>
            <person name="Pakala S."/>
            <person name="Venepally P."/>
            <person name="Hoover J."/>
            <person name="Nierman W."/>
            <person name="Chung J."/>
            <person name="Losada L."/>
        </authorList>
    </citation>
    <scope>NUCLEOTIDE SEQUENCE [LARGE SCALE GENOMIC DNA]</scope>
    <source>
        <strain evidence="2 3">NIH1004</strain>
    </source>
</reference>
<evidence type="ECO:0000313" key="2">
    <source>
        <dbReference type="EMBL" id="THC94149.1"/>
    </source>
</evidence>
<dbReference type="VEuPathDB" id="FungiDB:EYZ11_006357"/>
<sequence>MTDFFDPEETFGSPGLETSKVSYDIKKQTPPFVKGSESHDAKLSAGEGTFRPEDYTVGWICALPIELAAASELLDEEHGGLPYDPSDDSIYTLGRIGQHNIVLVSLPAGQFGTNSAAAVTVKMKAKFPAIRVGLVVGVGGGVPSSADIRLGDVVVSQPDTGHGGVIQYDLGRATVAGFKRKGFLNAPPANLLTALNKLRADHLRHRSKVAKYLSAFDHLPQFQRANAGPDMLFVSTYTHVGGPSCALCNAGCLVARAPRKCPGVKIHYGTIASGNQIIRSGITRDQLSSELGNVLCFEMEAAGIMNIFPCVVIRGISDYADSHKNKSWQPYAAAAAAAYAKDLLLYNMLHAGQRATSVVTELSDLLFGLHCSLNHFLNDPRALNSSINSNASDTSNVFRRPDILIPRCQILLDNLEELIGNPQGLDNPLNGDPVALNRVHHTPAERTHTKYEICKSALTQCDVAQIQAELQWCTTAIDILVEKSLRFDPSHPTGKGIDEDEFKTPAARLRSVMRPQQQKAQELISNQTAITPQPTPQSLNVQGIGSVFPRADPAQINYANLASTYLNNVATNRNPPYPSMFPNRIGPPNNFDGLFGNMEFSIPSSSREKRARQKHILTRRQIRELLEVNGLRKVIERIKNVVGSMVMLEKQIEVYNDDKEEDALVN</sequence>
<dbReference type="GO" id="GO:0003824">
    <property type="term" value="F:catalytic activity"/>
    <property type="evidence" value="ECO:0007669"/>
    <property type="project" value="InterPro"/>
</dbReference>
<comment type="caution">
    <text evidence="2">The sequence shown here is derived from an EMBL/GenBank/DDBJ whole genome shotgun (WGS) entry which is preliminary data.</text>
</comment>
<dbReference type="Gene3D" id="3.40.50.1580">
    <property type="entry name" value="Nucleoside phosphorylase domain"/>
    <property type="match status" value="1"/>
</dbReference>
<accession>A0A4S3JFM6</accession>
<protein>
    <recommendedName>
        <fullName evidence="1">Nucleoside phosphorylase domain-containing protein</fullName>
    </recommendedName>
</protein>
<dbReference type="SUPFAM" id="SSF53167">
    <property type="entry name" value="Purine and uridine phosphorylases"/>
    <property type="match status" value="1"/>
</dbReference>
<keyword evidence="3" id="KW-1185">Reference proteome</keyword>
<dbReference type="PANTHER" id="PTHR46082:SF11">
    <property type="entry name" value="AAA+ ATPASE DOMAIN-CONTAINING PROTEIN-RELATED"/>
    <property type="match status" value="1"/>
</dbReference>
<dbReference type="GO" id="GO:0009116">
    <property type="term" value="P:nucleoside metabolic process"/>
    <property type="evidence" value="ECO:0007669"/>
    <property type="project" value="InterPro"/>
</dbReference>
<dbReference type="InterPro" id="IPR000845">
    <property type="entry name" value="Nucleoside_phosphorylase_d"/>
</dbReference>